<dbReference type="CDD" id="cd04333">
    <property type="entry name" value="ProX_deacylase"/>
    <property type="match status" value="1"/>
</dbReference>
<dbReference type="PANTHER" id="PTHR30411:SF1">
    <property type="entry name" value="CYTOPLASMIC PROTEIN"/>
    <property type="match status" value="1"/>
</dbReference>
<dbReference type="Pfam" id="PF04073">
    <property type="entry name" value="tRNA_edit"/>
    <property type="match status" value="1"/>
</dbReference>
<reference evidence="2 3" key="1">
    <citation type="submission" date="2021-03" db="EMBL/GenBank/DDBJ databases">
        <title>Genomic Encyclopedia of Type Strains, Phase IV (KMG-IV): sequencing the most valuable type-strain genomes for metagenomic binning, comparative biology and taxonomic classification.</title>
        <authorList>
            <person name="Goeker M."/>
        </authorList>
    </citation>
    <scope>NUCLEOTIDE SEQUENCE [LARGE SCALE GENOMIC DNA]</scope>
    <source>
        <strain evidence="2 3">DSM 27563</strain>
    </source>
</reference>
<proteinExistence type="predicted"/>
<dbReference type="InterPro" id="IPR007214">
    <property type="entry name" value="YbaK/aa-tRNA-synth-assoc-dom"/>
</dbReference>
<dbReference type="Gene3D" id="3.90.960.10">
    <property type="entry name" value="YbaK/aminoacyl-tRNA synthetase-associated domain"/>
    <property type="match status" value="1"/>
</dbReference>
<dbReference type="SUPFAM" id="SSF55826">
    <property type="entry name" value="YbaK/ProRS associated domain"/>
    <property type="match status" value="1"/>
</dbReference>
<gene>
    <name evidence="2" type="ORF">J2Z71_001684</name>
</gene>
<evidence type="ECO:0000259" key="1">
    <source>
        <dbReference type="Pfam" id="PF04073"/>
    </source>
</evidence>
<dbReference type="RefSeq" id="WP_210062083.1">
    <property type="nucleotide sequence ID" value="NZ_JAGGLJ010000022.1"/>
</dbReference>
<accession>A0ABS4KEC3</accession>
<dbReference type="EMBL" id="JAGGLJ010000022">
    <property type="protein sequence ID" value="MBP2026126.1"/>
    <property type="molecule type" value="Genomic_DNA"/>
</dbReference>
<keyword evidence="3" id="KW-1185">Reference proteome</keyword>
<evidence type="ECO:0000313" key="3">
    <source>
        <dbReference type="Proteomes" id="UP001519306"/>
    </source>
</evidence>
<sequence length="154" mass="17440">MSLEKVRELFIKENLEDRIVEFNSSSATVELAAEQIGCSSSQIAKTMSFKSKDDYAILIVTKGSSKIDNRKFKDYFKMKAKMLKRDEVEEYVGHLPGGVCPFAVKENCKVYLDISLKEHEEVYPAAGSASSVVKLNLEELQKLSNYIEWIDVCI</sequence>
<dbReference type="Proteomes" id="UP001519306">
    <property type="component" value="Unassembled WGS sequence"/>
</dbReference>
<name>A0ABS4KEC3_9FIRM</name>
<comment type="caution">
    <text evidence="2">The sequence shown here is derived from an EMBL/GenBank/DDBJ whole genome shotgun (WGS) entry which is preliminary data.</text>
</comment>
<organism evidence="2 3">
    <name type="scientific">Peptoniphilus stercorisuis</name>
    <dbReference type="NCBI Taxonomy" id="1436965"/>
    <lineage>
        <taxon>Bacteria</taxon>
        <taxon>Bacillati</taxon>
        <taxon>Bacillota</taxon>
        <taxon>Tissierellia</taxon>
        <taxon>Tissierellales</taxon>
        <taxon>Peptoniphilaceae</taxon>
        <taxon>Peptoniphilus</taxon>
    </lineage>
</organism>
<evidence type="ECO:0000313" key="2">
    <source>
        <dbReference type="EMBL" id="MBP2026126.1"/>
    </source>
</evidence>
<feature type="domain" description="YbaK/aminoacyl-tRNA synthetase-associated" evidence="1">
    <location>
        <begin position="26"/>
        <end position="143"/>
    </location>
</feature>
<dbReference type="PANTHER" id="PTHR30411">
    <property type="entry name" value="CYTOPLASMIC PROTEIN"/>
    <property type="match status" value="1"/>
</dbReference>
<protein>
    <submittedName>
        <fullName evidence="2">Prolyl-tRNA editing enzyme YbaK/EbsC (Cys-tRNA(Pro) deacylase)</fullName>
    </submittedName>
</protein>
<dbReference type="InterPro" id="IPR036754">
    <property type="entry name" value="YbaK/aa-tRNA-synt-asso_dom_sf"/>
</dbReference>